<reference evidence="1 2" key="1">
    <citation type="submission" date="2024-07" db="EMBL/GenBank/DDBJ databases">
        <title>Novosphingobium kalidii RD2P27.</title>
        <authorList>
            <person name="Sun J.-Q."/>
        </authorList>
    </citation>
    <scope>NUCLEOTIDE SEQUENCE [LARGE SCALE GENOMIC DNA]</scope>
    <source>
        <strain evidence="1 2">RD2P27</strain>
    </source>
</reference>
<name>A0ABV2CXI2_9SPHN</name>
<accession>A0ABV2CXI2</accession>
<keyword evidence="2" id="KW-1185">Reference proteome</keyword>
<gene>
    <name evidence="1" type="ORF">ABVV53_02370</name>
</gene>
<dbReference type="Proteomes" id="UP001548713">
    <property type="component" value="Unassembled WGS sequence"/>
</dbReference>
<evidence type="ECO:0000313" key="2">
    <source>
        <dbReference type="Proteomes" id="UP001548713"/>
    </source>
</evidence>
<dbReference type="Gene3D" id="3.20.20.30">
    <property type="entry name" value="Luciferase-like domain"/>
    <property type="match status" value="1"/>
</dbReference>
<proteinExistence type="predicted"/>
<dbReference type="SUPFAM" id="SSF51679">
    <property type="entry name" value="Bacterial luciferase-like"/>
    <property type="match status" value="1"/>
</dbReference>
<organism evidence="1 2">
    <name type="scientific">Novosphingobium kalidii</name>
    <dbReference type="NCBI Taxonomy" id="3230299"/>
    <lineage>
        <taxon>Bacteria</taxon>
        <taxon>Pseudomonadati</taxon>
        <taxon>Pseudomonadota</taxon>
        <taxon>Alphaproteobacteria</taxon>
        <taxon>Sphingomonadales</taxon>
        <taxon>Sphingomonadaceae</taxon>
        <taxon>Novosphingobium</taxon>
    </lineage>
</organism>
<dbReference type="RefSeq" id="WP_353982717.1">
    <property type="nucleotide sequence ID" value="NZ_JBEWLY010000007.1"/>
</dbReference>
<protein>
    <submittedName>
        <fullName evidence="1">TIGR03620 family F420-dependent LLM class oxidoreductase</fullName>
    </submittedName>
</protein>
<dbReference type="InterPro" id="IPR019922">
    <property type="entry name" value="Lucif-like_OxRdatse_MSMEG_4141"/>
</dbReference>
<evidence type="ECO:0000313" key="1">
    <source>
        <dbReference type="EMBL" id="MET1754312.1"/>
    </source>
</evidence>
<dbReference type="InterPro" id="IPR036661">
    <property type="entry name" value="Luciferase-like_sf"/>
</dbReference>
<comment type="caution">
    <text evidence="1">The sequence shown here is derived from an EMBL/GenBank/DDBJ whole genome shotgun (WGS) entry which is preliminary data.</text>
</comment>
<sequence>MSAPAIGKVGIWSLELRYGDRAEALEATAELDELGFGALWVPGGVDAGVLDDVEHLLAASKKALIATGILNIWKHDPADVAAWYAVRSEEEKARFLLGVGVSHGPIIGEQWGKPLAATGAFLDGLERAGMAMDHTCVAALGPKMVALSGERTAGAHPYLVTPDHTAQAREILGPDKLLAPEQGVVIESDPAKARALALGAVENYARLPNYRNNWKRLGFDDAEIDACSDRLLHALFAIGSVETSVARVQAHLDAGADHVCLQVIVDREAGFAPLREQWRTLAEALL</sequence>
<dbReference type="NCBIfam" id="TIGR03620">
    <property type="entry name" value="F420_MSMEG_4141"/>
    <property type="match status" value="1"/>
</dbReference>
<dbReference type="EMBL" id="JBEWLY010000007">
    <property type="protein sequence ID" value="MET1754312.1"/>
    <property type="molecule type" value="Genomic_DNA"/>
</dbReference>